<comment type="similarity">
    <text evidence="3">Belongs to the UTP5 family.</text>
</comment>
<feature type="compositionally biased region" description="Acidic residues" evidence="4">
    <location>
        <begin position="357"/>
        <end position="395"/>
    </location>
</feature>
<feature type="compositionally biased region" description="Polar residues" evidence="4">
    <location>
        <begin position="34"/>
        <end position="45"/>
    </location>
</feature>
<keyword evidence="2" id="KW-0539">Nucleus</keyword>
<sequence>MSTKRKAPAKLAAPAIKSSAHVPTKTGIDESRTDVSGSALPQSSRAETIEISSDSSDEESFSDREEAAEVQHINGQDTSPPAAAVESRVNGDGITHDSPAAQESDDERAEPSFGELLRDSQAIDVTAMLPQSSTAIKAASQPQANLKNLSHQSLTTVLSQALRTDDVELLESCFRVTQTSVVRSTIERIDSTLAGVLLTKLAARLHSRPGRAGILLTWVQWTLIAHGGALASQTQVQQALKNLQKVLNERVKGLNSLLSLKGKLELLEGQMDLRRKMQRNSGLLLDDEDQDDDEHVIWVEGQDDVANDDGKLRNGIMNRRKRGAGDSGDSDDQEVLATNGFVGDSDEEGDSASAGDDGVEDDSEDAEEPLDEDEADDMDDNGDDESADEEDESDIETSAPPAKVQKVAQSPFSIKAR</sequence>
<dbReference type="Pfam" id="PF04003">
    <property type="entry name" value="Utp12"/>
    <property type="match status" value="1"/>
</dbReference>
<dbReference type="GO" id="GO:0005730">
    <property type="term" value="C:nucleolus"/>
    <property type="evidence" value="ECO:0007669"/>
    <property type="project" value="TreeGrafter"/>
</dbReference>
<accession>A0A2C5ZC01</accession>
<dbReference type="Proteomes" id="UP000224854">
    <property type="component" value="Unassembled WGS sequence"/>
</dbReference>
<protein>
    <recommendedName>
        <fullName evidence="5">Small-subunit processome Utp12 domain-containing protein</fullName>
    </recommendedName>
</protein>
<evidence type="ECO:0000259" key="5">
    <source>
        <dbReference type="Pfam" id="PF04003"/>
    </source>
</evidence>
<dbReference type="InterPro" id="IPR052414">
    <property type="entry name" value="U3_snoRNA-assoc_WDR"/>
</dbReference>
<feature type="compositionally biased region" description="Low complexity" evidence="4">
    <location>
        <begin position="9"/>
        <end position="20"/>
    </location>
</feature>
<comment type="subcellular location">
    <subcellularLocation>
        <location evidence="1">Nucleus</location>
    </subcellularLocation>
</comment>
<dbReference type="PANTHER" id="PTHR44267:SF1">
    <property type="entry name" value="WD REPEAT-CONTAINING PROTEIN 43"/>
    <property type="match status" value="1"/>
</dbReference>
<evidence type="ECO:0000256" key="3">
    <source>
        <dbReference type="ARBA" id="ARBA00038335"/>
    </source>
</evidence>
<keyword evidence="7" id="KW-1185">Reference proteome</keyword>
<dbReference type="OrthoDB" id="30195at2759"/>
<reference evidence="6 7" key="1">
    <citation type="submission" date="2017-06" db="EMBL/GenBank/DDBJ databases">
        <title>Ant-infecting Ophiocordyceps genomes reveal a high diversity of potential behavioral manipulation genes and a possible major role for enterotoxins.</title>
        <authorList>
            <person name="De Bekker C."/>
            <person name="Evans H.C."/>
            <person name="Brachmann A."/>
            <person name="Hughes D.P."/>
        </authorList>
    </citation>
    <scope>NUCLEOTIDE SEQUENCE [LARGE SCALE GENOMIC DNA]</scope>
    <source>
        <strain evidence="6 7">1348a</strain>
    </source>
</reference>
<dbReference type="AlphaFoldDB" id="A0A2C5ZC01"/>
<dbReference type="PANTHER" id="PTHR44267">
    <property type="entry name" value="WD REPEAT-CONTAINING PROTEIN 43"/>
    <property type="match status" value="1"/>
</dbReference>
<comment type="caution">
    <text evidence="6">The sequence shown here is derived from an EMBL/GenBank/DDBJ whole genome shotgun (WGS) entry which is preliminary data.</text>
</comment>
<evidence type="ECO:0000313" key="7">
    <source>
        <dbReference type="Proteomes" id="UP000224854"/>
    </source>
</evidence>
<feature type="compositionally biased region" description="Polar residues" evidence="4">
    <location>
        <begin position="407"/>
        <end position="417"/>
    </location>
</feature>
<organism evidence="6 7">
    <name type="scientific">Ophiocordyceps australis</name>
    <dbReference type="NCBI Taxonomy" id="1399860"/>
    <lineage>
        <taxon>Eukaryota</taxon>
        <taxon>Fungi</taxon>
        <taxon>Dikarya</taxon>
        <taxon>Ascomycota</taxon>
        <taxon>Pezizomycotina</taxon>
        <taxon>Sordariomycetes</taxon>
        <taxon>Hypocreomycetidae</taxon>
        <taxon>Hypocreales</taxon>
        <taxon>Ophiocordycipitaceae</taxon>
        <taxon>Ophiocordyceps</taxon>
    </lineage>
</organism>
<evidence type="ECO:0000313" key="6">
    <source>
        <dbReference type="EMBL" id="PHH76944.1"/>
    </source>
</evidence>
<dbReference type="InterPro" id="IPR007148">
    <property type="entry name" value="SSU_processome_Utp12"/>
</dbReference>
<evidence type="ECO:0000256" key="4">
    <source>
        <dbReference type="SAM" id="MobiDB-lite"/>
    </source>
</evidence>
<dbReference type="EMBL" id="NJEU01000292">
    <property type="protein sequence ID" value="PHH76944.1"/>
    <property type="molecule type" value="Genomic_DNA"/>
</dbReference>
<feature type="region of interest" description="Disordered" evidence="4">
    <location>
        <begin position="299"/>
        <end position="417"/>
    </location>
</feature>
<evidence type="ECO:0000256" key="2">
    <source>
        <dbReference type="ARBA" id="ARBA00023242"/>
    </source>
</evidence>
<gene>
    <name evidence="6" type="ORF">CDD82_3745</name>
</gene>
<proteinExistence type="inferred from homology"/>
<name>A0A2C5ZC01_9HYPO</name>
<dbReference type="GO" id="GO:0000462">
    <property type="term" value="P:maturation of SSU-rRNA from tricistronic rRNA transcript (SSU-rRNA, 5.8S rRNA, LSU-rRNA)"/>
    <property type="evidence" value="ECO:0007669"/>
    <property type="project" value="TreeGrafter"/>
</dbReference>
<evidence type="ECO:0000256" key="1">
    <source>
        <dbReference type="ARBA" id="ARBA00004123"/>
    </source>
</evidence>
<feature type="region of interest" description="Disordered" evidence="4">
    <location>
        <begin position="1"/>
        <end position="112"/>
    </location>
</feature>
<feature type="domain" description="Small-subunit processome Utp12" evidence="5">
    <location>
        <begin position="166"/>
        <end position="268"/>
    </location>
</feature>